<accession>A0A317Q045</accession>
<gene>
    <name evidence="1" type="ORF">DET45_1192</name>
</gene>
<keyword evidence="2" id="KW-1185">Reference proteome</keyword>
<sequence>MRLMVPDHFLSGTSQVATWWPPYPDWQVGESVALLLMQKKLYHLTI</sequence>
<dbReference type="Proteomes" id="UP000246964">
    <property type="component" value="Unassembled WGS sequence"/>
</dbReference>
<name>A0A317Q045_9GAMM</name>
<evidence type="ECO:0000313" key="1">
    <source>
        <dbReference type="EMBL" id="PWW09309.1"/>
    </source>
</evidence>
<reference evidence="1 2" key="1">
    <citation type="submission" date="2018-05" db="EMBL/GenBank/DDBJ databases">
        <title>Freshwater and sediment microbial communities from various areas in North America, analyzing microbe dynamics in response to fracking.</title>
        <authorList>
            <person name="Lamendella R."/>
        </authorList>
    </citation>
    <scope>NUCLEOTIDE SEQUENCE [LARGE SCALE GENOMIC DNA]</scope>
    <source>
        <strain evidence="1 2">125B1</strain>
    </source>
</reference>
<comment type="caution">
    <text evidence="1">The sequence shown here is derived from an EMBL/GenBank/DDBJ whole genome shotgun (WGS) entry which is preliminary data.</text>
</comment>
<dbReference type="EMBL" id="QGTT01000019">
    <property type="protein sequence ID" value="PWW09309.1"/>
    <property type="molecule type" value="Genomic_DNA"/>
</dbReference>
<protein>
    <submittedName>
        <fullName evidence="1">Uncharacterized protein</fullName>
    </submittedName>
</protein>
<organism evidence="1 2">
    <name type="scientific">Pseudidiomarina maritima</name>
    <dbReference type="NCBI Taxonomy" id="519453"/>
    <lineage>
        <taxon>Bacteria</taxon>
        <taxon>Pseudomonadati</taxon>
        <taxon>Pseudomonadota</taxon>
        <taxon>Gammaproteobacteria</taxon>
        <taxon>Alteromonadales</taxon>
        <taxon>Idiomarinaceae</taxon>
        <taxon>Pseudidiomarina</taxon>
    </lineage>
</organism>
<evidence type="ECO:0000313" key="2">
    <source>
        <dbReference type="Proteomes" id="UP000246964"/>
    </source>
</evidence>
<proteinExistence type="predicted"/>
<dbReference type="AlphaFoldDB" id="A0A317Q045"/>